<dbReference type="OMA" id="ASTXSTS"/>
<feature type="compositionally biased region" description="Basic and acidic residues" evidence="1">
    <location>
        <begin position="303"/>
        <end position="314"/>
    </location>
</feature>
<sequence>MRSSPMFILQRSSFVTSDGSLFGKVQGQRQARKWRGGAVRQLQASMEAGNVARRRWAFQQAKRQAEETIRKVQEARRKQEELMQALDMPVRAPPPPPTSVVRDTSHLEAVRREIEANRQAAQRAAELAREESKATGRAAGAATSTATSSGVTAGSGRDSTAGRSAAAAAGSVSAPSTAASKDAKGAAGSGDAGTAAPKAAGSASTPTSPSASAGATATNRASGSMPATGSAASTKSSPAPPASETSGGRTSQPPKTSASASEPGSGGADGPTKTDRQGKQPSMLASTTTTTTTTSPSSSPNELGRHRLSERELRPSFTTPGESDRELESLRRARDEALPQTKRGVSFGDDSTRDDSGSAQPFVPEWTSPGNASAPSSGPNRAPLGSRVQPSDGAVTYSAPRDATYIASETESITAPRSTTASVTPSSAGSERNAQDRDTGLRNGTRSEMDMPSNDRDASRSAAPKGFGMYIRRAGRENKQTQHGDSPADGLPMPQGSLGDESSTRDASRNPGGESPVPNARIHGSRAPVTTTNGVAGSPATSSRNTPNVAADLEHKVIDHLRSGTLTTLTVPQLRSFLQQQKLPTTGKKKDLVEQVERWWQAAHHQIR</sequence>
<dbReference type="EMBL" id="AP006502">
    <property type="protein sequence ID" value="BAM83089.1"/>
    <property type="molecule type" value="Genomic_DNA"/>
</dbReference>
<dbReference type="Pfam" id="PF02037">
    <property type="entry name" value="SAP"/>
    <property type="match status" value="1"/>
</dbReference>
<evidence type="ECO:0000313" key="3">
    <source>
        <dbReference type="EMBL" id="BAM83089.1"/>
    </source>
</evidence>
<evidence type="ECO:0000259" key="2">
    <source>
        <dbReference type="PROSITE" id="PS50800"/>
    </source>
</evidence>
<reference evidence="3 4" key="2">
    <citation type="journal article" date="2007" name="BMC Biol.">
        <title>A 100%-complete sequence reveals unusually simple genomic features in the hot-spring red alga Cyanidioschyzon merolae.</title>
        <authorList>
            <person name="Nozaki H."/>
            <person name="Takano H."/>
            <person name="Misumi O."/>
            <person name="Terasawa K."/>
            <person name="Matsuzaki M."/>
            <person name="Maruyama S."/>
            <person name="Nishida K."/>
            <person name="Yagisawa F."/>
            <person name="Yoshida Y."/>
            <person name="Fujiwara T."/>
            <person name="Takio S."/>
            <person name="Tamura K."/>
            <person name="Chung S.J."/>
            <person name="Nakamura S."/>
            <person name="Kuroiwa H."/>
            <person name="Tanaka K."/>
            <person name="Sato N."/>
            <person name="Kuroiwa T."/>
        </authorList>
    </citation>
    <scope>NUCLEOTIDE SEQUENCE [LARGE SCALE GENOMIC DNA]</scope>
    <source>
        <strain evidence="3 4">10D</strain>
    </source>
</reference>
<protein>
    <recommendedName>
        <fullName evidence="2">SAP domain-containing protein</fullName>
    </recommendedName>
</protein>
<dbReference type="Proteomes" id="UP000007014">
    <property type="component" value="Chromosome 20"/>
</dbReference>
<dbReference type="KEGG" id="cme:CYME_CMT069C"/>
<dbReference type="SMART" id="SM00513">
    <property type="entry name" value="SAP"/>
    <property type="match status" value="1"/>
</dbReference>
<dbReference type="STRING" id="280699.M1VC97"/>
<feature type="compositionally biased region" description="Polar residues" evidence="1">
    <location>
        <begin position="528"/>
        <end position="548"/>
    </location>
</feature>
<evidence type="ECO:0000313" key="4">
    <source>
        <dbReference type="Proteomes" id="UP000007014"/>
    </source>
</evidence>
<feature type="compositionally biased region" description="Low complexity" evidence="1">
    <location>
        <begin position="368"/>
        <end position="380"/>
    </location>
</feature>
<dbReference type="SUPFAM" id="SSF68906">
    <property type="entry name" value="SAP domain"/>
    <property type="match status" value="1"/>
</dbReference>
<dbReference type="HOGENOM" id="CLU_449308_0_0_1"/>
<feature type="compositionally biased region" description="Polar residues" evidence="1">
    <location>
        <begin position="407"/>
        <end position="432"/>
    </location>
</feature>
<feature type="compositionally biased region" description="Basic and acidic residues" evidence="1">
    <location>
        <begin position="433"/>
        <end position="459"/>
    </location>
</feature>
<dbReference type="OrthoDB" id="3249161at2759"/>
<dbReference type="InterPro" id="IPR036361">
    <property type="entry name" value="SAP_dom_sf"/>
</dbReference>
<keyword evidence="4" id="KW-1185">Reference proteome</keyword>
<evidence type="ECO:0000256" key="1">
    <source>
        <dbReference type="SAM" id="MobiDB-lite"/>
    </source>
</evidence>
<feature type="region of interest" description="Disordered" evidence="1">
    <location>
        <begin position="110"/>
        <end position="548"/>
    </location>
</feature>
<reference evidence="3 4" key="1">
    <citation type="journal article" date="2004" name="Nature">
        <title>Genome sequence of the ultrasmall unicellular red alga Cyanidioschyzon merolae 10D.</title>
        <authorList>
            <person name="Matsuzaki M."/>
            <person name="Misumi O."/>
            <person name="Shin-i T."/>
            <person name="Maruyama S."/>
            <person name="Takahara M."/>
            <person name="Miyagishima S."/>
            <person name="Mori T."/>
            <person name="Nishida K."/>
            <person name="Yagisawa F."/>
            <person name="Nishida K."/>
            <person name="Yoshida Y."/>
            <person name="Nishimura Y."/>
            <person name="Nakao S."/>
            <person name="Kobayashi T."/>
            <person name="Momoyama Y."/>
            <person name="Higashiyama T."/>
            <person name="Minoda A."/>
            <person name="Sano M."/>
            <person name="Nomoto H."/>
            <person name="Oishi K."/>
            <person name="Hayashi H."/>
            <person name="Ohta F."/>
            <person name="Nishizaka S."/>
            <person name="Haga S."/>
            <person name="Miura S."/>
            <person name="Morishita T."/>
            <person name="Kabeya Y."/>
            <person name="Terasawa K."/>
            <person name="Suzuki Y."/>
            <person name="Ishii Y."/>
            <person name="Asakawa S."/>
            <person name="Takano H."/>
            <person name="Ohta N."/>
            <person name="Kuroiwa H."/>
            <person name="Tanaka K."/>
            <person name="Shimizu N."/>
            <person name="Sugano S."/>
            <person name="Sato N."/>
            <person name="Nozaki H."/>
            <person name="Ogasawara N."/>
            <person name="Kohara Y."/>
            <person name="Kuroiwa T."/>
        </authorList>
    </citation>
    <scope>NUCLEOTIDE SEQUENCE [LARGE SCALE GENOMIC DNA]</scope>
    <source>
        <strain evidence="3 4">10D</strain>
    </source>
</reference>
<dbReference type="AlphaFoldDB" id="M1VC97"/>
<dbReference type="Gramene" id="CMT069CT">
    <property type="protein sequence ID" value="CMT069CT"/>
    <property type="gene ID" value="CMT069C"/>
</dbReference>
<gene>
    <name evidence="3" type="ORF">CYME_CMT069C</name>
</gene>
<name>M1VC97_CYAM1</name>
<feature type="compositionally biased region" description="Basic and acidic residues" evidence="1">
    <location>
        <begin position="322"/>
        <end position="337"/>
    </location>
</feature>
<feature type="domain" description="SAP" evidence="2">
    <location>
        <begin position="566"/>
        <end position="600"/>
    </location>
</feature>
<feature type="compositionally biased region" description="Low complexity" evidence="1">
    <location>
        <begin position="286"/>
        <end position="300"/>
    </location>
</feature>
<proteinExistence type="predicted"/>
<dbReference type="Gene3D" id="1.10.720.30">
    <property type="entry name" value="SAP domain"/>
    <property type="match status" value="1"/>
</dbReference>
<feature type="compositionally biased region" description="Low complexity" evidence="1">
    <location>
        <begin position="192"/>
        <end position="218"/>
    </location>
</feature>
<accession>M1VC97</accession>
<feature type="compositionally biased region" description="Low complexity" evidence="1">
    <location>
        <begin position="226"/>
        <end position="248"/>
    </location>
</feature>
<dbReference type="PROSITE" id="PS50800">
    <property type="entry name" value="SAP"/>
    <property type="match status" value="1"/>
</dbReference>
<dbReference type="GeneID" id="16997746"/>
<organism evidence="3 4">
    <name type="scientific">Cyanidioschyzon merolae (strain NIES-3377 / 10D)</name>
    <name type="common">Unicellular red alga</name>
    <dbReference type="NCBI Taxonomy" id="280699"/>
    <lineage>
        <taxon>Eukaryota</taxon>
        <taxon>Rhodophyta</taxon>
        <taxon>Bangiophyceae</taxon>
        <taxon>Cyanidiales</taxon>
        <taxon>Cyanidiaceae</taxon>
        <taxon>Cyanidioschyzon</taxon>
    </lineage>
</organism>
<dbReference type="InterPro" id="IPR003034">
    <property type="entry name" value="SAP_dom"/>
</dbReference>
<feature type="compositionally biased region" description="Low complexity" evidence="1">
    <location>
        <begin position="135"/>
        <end position="180"/>
    </location>
</feature>
<dbReference type="RefSeq" id="XP_005539125.1">
    <property type="nucleotide sequence ID" value="XM_005539068.1"/>
</dbReference>